<dbReference type="Gene3D" id="1.20.1280.50">
    <property type="match status" value="1"/>
</dbReference>
<protein>
    <recommendedName>
        <fullName evidence="4">F-box domain-containing protein</fullName>
    </recommendedName>
</protein>
<dbReference type="SUPFAM" id="SSF52047">
    <property type="entry name" value="RNI-like"/>
    <property type="match status" value="1"/>
</dbReference>
<dbReference type="OrthoDB" id="3063971at2759"/>
<organism evidence="2 3">
    <name type="scientific">Mycena sanguinolenta</name>
    <dbReference type="NCBI Taxonomy" id="230812"/>
    <lineage>
        <taxon>Eukaryota</taxon>
        <taxon>Fungi</taxon>
        <taxon>Dikarya</taxon>
        <taxon>Basidiomycota</taxon>
        <taxon>Agaricomycotina</taxon>
        <taxon>Agaricomycetes</taxon>
        <taxon>Agaricomycetidae</taxon>
        <taxon>Agaricales</taxon>
        <taxon>Marasmiineae</taxon>
        <taxon>Mycenaceae</taxon>
        <taxon>Mycena</taxon>
    </lineage>
</organism>
<sequence length="486" mass="54841">MDSPFKDILYTNTQIHELLEEPRKEAAALSAEIERLRALIHQLIQKRDNLEGFIHAHEALVSPVRRLPADIMAEIFAACMPPDRNAIMSAAEAPLLLCRVCRAWRDVALSTPRLWASLHTVAHGNIRADGPDSKLQKVVKAIDSWLSRSGVLPLSISLVRSWTSKEVDFHPFLETLIRYSSRWRRIRFELEPSSSFEPLGALSPSDVPMLEIVSMDGFQTSNEEADGRAVSFLGTASLRSLFFRHMATSFFTFPLPWNQLRHLSFEDEINPPGLAVAQALEMLRQCSNLETCFLILTGLGRYSVLGISFNPLMYLRRGGSTAHFLKYLDVPNLKSLEYAAEDVADFSFTSLLASLKCLECLRLRIEDEHDIESIVGCLRLVPTLQELTICYDTALGEDFWTSMTPTADNQDTIARNGSQSQDIARLSKVHVQFNRRREIDIVSALRPDVAEGLDFSLNYGYVPSEDNEVHTIDGEVLSQWWSNDDQ</sequence>
<dbReference type="Gene3D" id="3.80.10.10">
    <property type="entry name" value="Ribonuclease Inhibitor"/>
    <property type="match status" value="1"/>
</dbReference>
<dbReference type="Proteomes" id="UP000623467">
    <property type="component" value="Unassembled WGS sequence"/>
</dbReference>
<dbReference type="AlphaFoldDB" id="A0A8H6ZH10"/>
<dbReference type="EMBL" id="JACAZH010000001">
    <property type="protein sequence ID" value="KAF7376131.1"/>
    <property type="molecule type" value="Genomic_DNA"/>
</dbReference>
<keyword evidence="3" id="KW-1185">Reference proteome</keyword>
<evidence type="ECO:0000313" key="3">
    <source>
        <dbReference type="Proteomes" id="UP000623467"/>
    </source>
</evidence>
<accession>A0A8H6ZH10</accession>
<name>A0A8H6ZH10_9AGAR</name>
<comment type="caution">
    <text evidence="2">The sequence shown here is derived from an EMBL/GenBank/DDBJ whole genome shotgun (WGS) entry which is preliminary data.</text>
</comment>
<keyword evidence="1" id="KW-0175">Coiled coil</keyword>
<evidence type="ECO:0000256" key="1">
    <source>
        <dbReference type="SAM" id="Coils"/>
    </source>
</evidence>
<proteinExistence type="predicted"/>
<evidence type="ECO:0000313" key="2">
    <source>
        <dbReference type="EMBL" id="KAF7376131.1"/>
    </source>
</evidence>
<gene>
    <name evidence="2" type="ORF">MSAN_00028000</name>
</gene>
<dbReference type="InterPro" id="IPR032675">
    <property type="entry name" value="LRR_dom_sf"/>
</dbReference>
<reference evidence="2" key="1">
    <citation type="submission" date="2020-05" db="EMBL/GenBank/DDBJ databases">
        <title>Mycena genomes resolve the evolution of fungal bioluminescence.</title>
        <authorList>
            <person name="Tsai I.J."/>
        </authorList>
    </citation>
    <scope>NUCLEOTIDE SEQUENCE</scope>
    <source>
        <strain evidence="2">160909Yilan</strain>
    </source>
</reference>
<evidence type="ECO:0008006" key="4">
    <source>
        <dbReference type="Google" id="ProtNLM"/>
    </source>
</evidence>
<feature type="coiled-coil region" evidence="1">
    <location>
        <begin position="19"/>
        <end position="46"/>
    </location>
</feature>